<evidence type="ECO:0000256" key="1">
    <source>
        <dbReference type="SAM" id="SignalP"/>
    </source>
</evidence>
<dbReference type="InterPro" id="IPR029058">
    <property type="entry name" value="AB_hydrolase_fold"/>
</dbReference>
<feature type="signal peptide" evidence="1">
    <location>
        <begin position="1"/>
        <end position="20"/>
    </location>
</feature>
<dbReference type="InterPro" id="IPR000073">
    <property type="entry name" value="AB_hydrolase_1"/>
</dbReference>
<dbReference type="InterPro" id="IPR052897">
    <property type="entry name" value="Sec-Metab_Biosynth_Hydrolase"/>
</dbReference>
<keyword evidence="1" id="KW-0732">Signal</keyword>
<dbReference type="Pfam" id="PF12697">
    <property type="entry name" value="Abhydrolase_6"/>
    <property type="match status" value="1"/>
</dbReference>
<dbReference type="PANTHER" id="PTHR37017:SF11">
    <property type="entry name" value="ESTERASE_LIPASE_THIOESTERASE DOMAIN-CONTAINING PROTEIN"/>
    <property type="match status" value="1"/>
</dbReference>
<dbReference type="Proteomes" id="UP000244450">
    <property type="component" value="Unassembled WGS sequence"/>
</dbReference>
<gene>
    <name evidence="3" type="ORF">DCC81_19030</name>
</gene>
<dbReference type="OrthoDB" id="9112061at2"/>
<evidence type="ECO:0000313" key="3">
    <source>
        <dbReference type="EMBL" id="PUZ26316.1"/>
    </source>
</evidence>
<dbReference type="EMBL" id="QCYK01000002">
    <property type="protein sequence ID" value="PUZ26316.1"/>
    <property type="molecule type" value="Genomic_DNA"/>
</dbReference>
<keyword evidence="3" id="KW-0378">Hydrolase</keyword>
<dbReference type="RefSeq" id="WP_108688154.1">
    <property type="nucleotide sequence ID" value="NZ_QCYK01000002.1"/>
</dbReference>
<protein>
    <submittedName>
        <fullName evidence="3">Alpha/beta hydrolase</fullName>
    </submittedName>
</protein>
<name>A0A2T7BJ52_9BACT</name>
<proteinExistence type="predicted"/>
<evidence type="ECO:0000313" key="4">
    <source>
        <dbReference type="Proteomes" id="UP000244450"/>
    </source>
</evidence>
<feature type="domain" description="AB hydrolase-1" evidence="2">
    <location>
        <begin position="27"/>
        <end position="239"/>
    </location>
</feature>
<dbReference type="GO" id="GO:0016787">
    <property type="term" value="F:hydrolase activity"/>
    <property type="evidence" value="ECO:0007669"/>
    <property type="project" value="UniProtKB-KW"/>
</dbReference>
<evidence type="ECO:0000259" key="2">
    <source>
        <dbReference type="Pfam" id="PF12697"/>
    </source>
</evidence>
<reference evidence="3 4" key="1">
    <citation type="submission" date="2018-04" db="EMBL/GenBank/DDBJ databases">
        <title>Chitinophaga fuyangensis sp. nov., isolated from soil in a chemical factory.</title>
        <authorList>
            <person name="Chen K."/>
        </authorList>
    </citation>
    <scope>NUCLEOTIDE SEQUENCE [LARGE SCALE GENOMIC DNA]</scope>
    <source>
        <strain evidence="3 4">LY-1</strain>
    </source>
</reference>
<dbReference type="Gene3D" id="3.40.50.1820">
    <property type="entry name" value="alpha/beta hydrolase"/>
    <property type="match status" value="1"/>
</dbReference>
<dbReference type="SUPFAM" id="SSF53474">
    <property type="entry name" value="alpha/beta-Hydrolases"/>
    <property type="match status" value="1"/>
</dbReference>
<feature type="chain" id="PRO_5015607436" evidence="1">
    <location>
        <begin position="21"/>
        <end position="250"/>
    </location>
</feature>
<dbReference type="PANTHER" id="PTHR37017">
    <property type="entry name" value="AB HYDROLASE-1 DOMAIN-CONTAINING PROTEIN-RELATED"/>
    <property type="match status" value="1"/>
</dbReference>
<accession>A0A2T7BJ52</accession>
<keyword evidence="4" id="KW-1185">Reference proteome</keyword>
<sequence>MKKIFMTLALAVASTLCALAQGPVKNIILVHGAFADGSGWEGVYNILTKQGYNVVVDQNPLSSLEDDVASVNRILDKMEGPVILVGHSWGGAVITQAGGSDKVAGLVYVAAFQPEVGETVLQLASSAPTLPEYGILPPDAQGNIYIDKAKFHKAFCADLPAAKAAFMCASQGVWSAKGPTTPLTVAAWKTKPSWAIVATGDKCINPVIERTMYRRSGASTTEINGSHVVFISHPAEVAKVIADAAMHAGK</sequence>
<comment type="caution">
    <text evidence="3">The sequence shown here is derived from an EMBL/GenBank/DDBJ whole genome shotgun (WGS) entry which is preliminary data.</text>
</comment>
<dbReference type="AlphaFoldDB" id="A0A2T7BJ52"/>
<organism evidence="3 4">
    <name type="scientific">Chitinophaga parva</name>
    <dbReference type="NCBI Taxonomy" id="2169414"/>
    <lineage>
        <taxon>Bacteria</taxon>
        <taxon>Pseudomonadati</taxon>
        <taxon>Bacteroidota</taxon>
        <taxon>Chitinophagia</taxon>
        <taxon>Chitinophagales</taxon>
        <taxon>Chitinophagaceae</taxon>
        <taxon>Chitinophaga</taxon>
    </lineage>
</organism>